<evidence type="ECO:0000313" key="2">
    <source>
        <dbReference type="Proteomes" id="UP001652626"/>
    </source>
</evidence>
<dbReference type="Gene3D" id="3.40.50.720">
    <property type="entry name" value="NAD(P)-binding Rossmann-like Domain"/>
    <property type="match status" value="1"/>
</dbReference>
<organism evidence="2 3">
    <name type="scientific">Vanessa tameamea</name>
    <name type="common">Kamehameha butterfly</name>
    <dbReference type="NCBI Taxonomy" id="334116"/>
    <lineage>
        <taxon>Eukaryota</taxon>
        <taxon>Metazoa</taxon>
        <taxon>Ecdysozoa</taxon>
        <taxon>Arthropoda</taxon>
        <taxon>Hexapoda</taxon>
        <taxon>Insecta</taxon>
        <taxon>Pterygota</taxon>
        <taxon>Neoptera</taxon>
        <taxon>Endopterygota</taxon>
        <taxon>Lepidoptera</taxon>
        <taxon>Glossata</taxon>
        <taxon>Ditrysia</taxon>
        <taxon>Papilionoidea</taxon>
        <taxon>Nymphalidae</taxon>
        <taxon>Nymphalinae</taxon>
        <taxon>Vanessa</taxon>
    </lineage>
</organism>
<gene>
    <name evidence="3" type="primary">LOC113402700</name>
</gene>
<name>A0ABM4AL99_VANTA</name>
<evidence type="ECO:0000313" key="3">
    <source>
        <dbReference type="RefSeq" id="XP_064072084.1"/>
    </source>
</evidence>
<sequence length="279" mass="30792">MKGKVVIVTGASSGIGYHTAKKLALRGARTILACRSAQRGRSAQESLIAATGNQQVIFKQVDLCDLASIRRFASDVLKTEDRLDVLVNNAGACSFADRYTTDGLLEGMQVNHYGPFLLTMLLLPLLKTSRPSRIVNVSSLIYLFGDVDLDTINKAKCNRVVVYANSKLCSLVTHQELAQRLDKSGVVVNSVHPGIILTNILSEGNFLFRMFFKVLCWFNRRTAEDGSQTVVHVSIATECASVTGKLFVDCRERYLLSRINNTVAADLWHVTERFVGYKG</sequence>
<dbReference type="PANTHER" id="PTHR43157">
    <property type="entry name" value="PHOSPHATIDYLINOSITOL-GLYCAN BIOSYNTHESIS CLASS F PROTEIN-RELATED"/>
    <property type="match status" value="1"/>
</dbReference>
<dbReference type="InterPro" id="IPR002347">
    <property type="entry name" value="SDR_fam"/>
</dbReference>
<protein>
    <submittedName>
        <fullName evidence="3">Retinol dehydrogenase 14-like</fullName>
    </submittedName>
</protein>
<dbReference type="GeneID" id="113402700"/>
<dbReference type="Pfam" id="PF00106">
    <property type="entry name" value="adh_short"/>
    <property type="match status" value="1"/>
</dbReference>
<dbReference type="Proteomes" id="UP001652626">
    <property type="component" value="Chromosome 10"/>
</dbReference>
<keyword evidence="1" id="KW-0560">Oxidoreductase</keyword>
<dbReference type="RefSeq" id="XP_064072084.1">
    <property type="nucleotide sequence ID" value="XM_064216014.1"/>
</dbReference>
<reference evidence="3" key="1">
    <citation type="submission" date="2025-08" db="UniProtKB">
        <authorList>
            <consortium name="RefSeq"/>
        </authorList>
    </citation>
    <scope>IDENTIFICATION</scope>
    <source>
        <tissue evidence="3">Whole body</tissue>
    </source>
</reference>
<dbReference type="InterPro" id="IPR036291">
    <property type="entry name" value="NAD(P)-bd_dom_sf"/>
</dbReference>
<keyword evidence="2" id="KW-1185">Reference proteome</keyword>
<dbReference type="PRINTS" id="PR00081">
    <property type="entry name" value="GDHRDH"/>
</dbReference>
<dbReference type="PANTHER" id="PTHR43157:SF31">
    <property type="entry name" value="PHOSPHATIDYLINOSITOL-GLYCAN BIOSYNTHESIS CLASS F PROTEIN"/>
    <property type="match status" value="1"/>
</dbReference>
<dbReference type="SUPFAM" id="SSF51735">
    <property type="entry name" value="NAD(P)-binding Rossmann-fold domains"/>
    <property type="match status" value="1"/>
</dbReference>
<evidence type="ECO:0000256" key="1">
    <source>
        <dbReference type="ARBA" id="ARBA00023002"/>
    </source>
</evidence>
<accession>A0ABM4AL99</accession>
<proteinExistence type="predicted"/>